<keyword evidence="1 2" id="KW-0694">RNA-binding</keyword>
<dbReference type="OrthoDB" id="1099063at2759"/>
<feature type="region of interest" description="Disordered" evidence="3">
    <location>
        <begin position="231"/>
        <end position="258"/>
    </location>
</feature>
<feature type="compositionally biased region" description="Low complexity" evidence="3">
    <location>
        <begin position="81"/>
        <end position="100"/>
    </location>
</feature>
<name>A0A1Q9E9X6_SYMMI</name>
<dbReference type="InterPro" id="IPR050374">
    <property type="entry name" value="RRT5_SRSF_SR"/>
</dbReference>
<gene>
    <name evidence="5" type="ORF">AK812_SmicGene12749</name>
</gene>
<dbReference type="OMA" id="KLTHIHR"/>
<evidence type="ECO:0000259" key="4">
    <source>
        <dbReference type="PROSITE" id="PS50102"/>
    </source>
</evidence>
<sequence length="361" mass="39221">MDEPAWSTATDSDKKTRARIMGLLAEEVAVMWQVTPVRRVITKTLPAPRGKGDKGAGRGAWVFIPENANLADVLASSGLGRRQQGWQSQKGQSWQGQPGQLKKPLSKFAQKLRGTDPSLKVWVGGLAEGTTWKDVEKHFATVSKPTCTDIMKGGTAVVAYGSVEDVETAVASLNGSELKGGVLEVDVWVQKPKTERAEKEKAKAKAPKDPKDPKEAWKPMGKLVKKMPLPKQRAAGKGKVAKGTGKATKGKSGKGDDKMKEKLAAFSAAQKVWIGGLSESTSWRELETHVAVIAKPKLTHIHRSTGILAFEQEADVITVISSLDGSELKGNTLQFDHWTMPERKGKKDKKAEVKAEEEELE</sequence>
<dbReference type="GO" id="GO:0005737">
    <property type="term" value="C:cytoplasm"/>
    <property type="evidence" value="ECO:0007669"/>
    <property type="project" value="TreeGrafter"/>
</dbReference>
<accession>A0A1Q9E9X6</accession>
<keyword evidence="6" id="KW-1185">Reference proteome</keyword>
<dbReference type="AlphaFoldDB" id="A0A1Q9E9X6"/>
<dbReference type="GO" id="GO:0005634">
    <property type="term" value="C:nucleus"/>
    <property type="evidence" value="ECO:0007669"/>
    <property type="project" value="TreeGrafter"/>
</dbReference>
<evidence type="ECO:0000313" key="6">
    <source>
        <dbReference type="Proteomes" id="UP000186817"/>
    </source>
</evidence>
<evidence type="ECO:0000256" key="1">
    <source>
        <dbReference type="ARBA" id="ARBA00022884"/>
    </source>
</evidence>
<evidence type="ECO:0000313" key="5">
    <source>
        <dbReference type="EMBL" id="OLQ04212.1"/>
    </source>
</evidence>
<comment type="caution">
    <text evidence="5">The sequence shown here is derived from an EMBL/GenBank/DDBJ whole genome shotgun (WGS) entry which is preliminary data.</text>
</comment>
<feature type="domain" description="RRM" evidence="4">
    <location>
        <begin position="119"/>
        <end position="190"/>
    </location>
</feature>
<dbReference type="PANTHER" id="PTHR23003">
    <property type="entry name" value="RNA RECOGNITION MOTIF RRM DOMAIN CONTAINING PROTEIN"/>
    <property type="match status" value="1"/>
</dbReference>
<evidence type="ECO:0000256" key="3">
    <source>
        <dbReference type="SAM" id="MobiDB-lite"/>
    </source>
</evidence>
<protein>
    <recommendedName>
        <fullName evidence="4">RRM domain-containing protein</fullName>
    </recommendedName>
</protein>
<dbReference type="Pfam" id="PF00076">
    <property type="entry name" value="RRM_1"/>
    <property type="match status" value="1"/>
</dbReference>
<organism evidence="5 6">
    <name type="scientific">Symbiodinium microadriaticum</name>
    <name type="common">Dinoflagellate</name>
    <name type="synonym">Zooxanthella microadriatica</name>
    <dbReference type="NCBI Taxonomy" id="2951"/>
    <lineage>
        <taxon>Eukaryota</taxon>
        <taxon>Sar</taxon>
        <taxon>Alveolata</taxon>
        <taxon>Dinophyceae</taxon>
        <taxon>Suessiales</taxon>
        <taxon>Symbiodiniaceae</taxon>
        <taxon>Symbiodinium</taxon>
    </lineage>
</organism>
<reference evidence="5 6" key="1">
    <citation type="submission" date="2016-02" db="EMBL/GenBank/DDBJ databases">
        <title>Genome analysis of coral dinoflagellate symbionts highlights evolutionary adaptations to a symbiotic lifestyle.</title>
        <authorList>
            <person name="Aranda M."/>
            <person name="Li Y."/>
            <person name="Liew Y.J."/>
            <person name="Baumgarten S."/>
            <person name="Simakov O."/>
            <person name="Wilson M."/>
            <person name="Piel J."/>
            <person name="Ashoor H."/>
            <person name="Bougouffa S."/>
            <person name="Bajic V.B."/>
            <person name="Ryu T."/>
            <person name="Ravasi T."/>
            <person name="Bayer T."/>
            <person name="Micklem G."/>
            <person name="Kim H."/>
            <person name="Bhak J."/>
            <person name="Lajeunesse T.C."/>
            <person name="Voolstra C.R."/>
        </authorList>
    </citation>
    <scope>NUCLEOTIDE SEQUENCE [LARGE SCALE GENOMIC DNA]</scope>
    <source>
        <strain evidence="5 6">CCMP2467</strain>
    </source>
</reference>
<dbReference type="Gene3D" id="3.30.70.330">
    <property type="match status" value="2"/>
</dbReference>
<feature type="region of interest" description="Disordered" evidence="3">
    <location>
        <begin position="81"/>
        <end position="101"/>
    </location>
</feature>
<feature type="region of interest" description="Disordered" evidence="3">
    <location>
        <begin position="339"/>
        <end position="361"/>
    </location>
</feature>
<proteinExistence type="predicted"/>
<dbReference type="SUPFAM" id="SSF54928">
    <property type="entry name" value="RNA-binding domain, RBD"/>
    <property type="match status" value="2"/>
</dbReference>
<dbReference type="InterPro" id="IPR012677">
    <property type="entry name" value="Nucleotide-bd_a/b_plait_sf"/>
</dbReference>
<dbReference type="PROSITE" id="PS50102">
    <property type="entry name" value="RRM"/>
    <property type="match status" value="1"/>
</dbReference>
<dbReference type="InterPro" id="IPR035979">
    <property type="entry name" value="RBD_domain_sf"/>
</dbReference>
<feature type="compositionally biased region" description="Basic and acidic residues" evidence="3">
    <location>
        <begin position="194"/>
        <end position="217"/>
    </location>
</feature>
<dbReference type="EMBL" id="LSRX01000216">
    <property type="protein sequence ID" value="OLQ04212.1"/>
    <property type="molecule type" value="Genomic_DNA"/>
</dbReference>
<evidence type="ECO:0000256" key="2">
    <source>
        <dbReference type="PROSITE-ProRule" id="PRU00176"/>
    </source>
</evidence>
<feature type="compositionally biased region" description="Basic and acidic residues" evidence="3">
    <location>
        <begin position="339"/>
        <end position="354"/>
    </location>
</feature>
<dbReference type="InterPro" id="IPR000504">
    <property type="entry name" value="RRM_dom"/>
</dbReference>
<dbReference type="SMART" id="SM00360">
    <property type="entry name" value="RRM"/>
    <property type="match status" value="2"/>
</dbReference>
<dbReference type="GO" id="GO:0003729">
    <property type="term" value="F:mRNA binding"/>
    <property type="evidence" value="ECO:0007669"/>
    <property type="project" value="TreeGrafter"/>
</dbReference>
<dbReference type="Proteomes" id="UP000186817">
    <property type="component" value="Unassembled WGS sequence"/>
</dbReference>
<feature type="region of interest" description="Disordered" evidence="3">
    <location>
        <begin position="194"/>
        <end position="219"/>
    </location>
</feature>